<dbReference type="KEGG" id="thes:FHQ07_12000"/>
<accession>A0A5B7ZUB2</accession>
<dbReference type="GO" id="GO:0020037">
    <property type="term" value="F:heme binding"/>
    <property type="evidence" value="ECO:0007669"/>
    <property type="project" value="InterPro"/>
</dbReference>
<feature type="domain" description="Cytochrome c" evidence="6">
    <location>
        <begin position="37"/>
        <end position="140"/>
    </location>
</feature>
<organism evidence="7 8">
    <name type="scientific">Thermomonas aquatica</name>
    <dbReference type="NCBI Taxonomy" id="2202149"/>
    <lineage>
        <taxon>Bacteria</taxon>
        <taxon>Pseudomonadati</taxon>
        <taxon>Pseudomonadota</taxon>
        <taxon>Gammaproteobacteria</taxon>
        <taxon>Lysobacterales</taxon>
        <taxon>Lysobacteraceae</taxon>
        <taxon>Thermomonas</taxon>
    </lineage>
</organism>
<dbReference type="SUPFAM" id="SSF46626">
    <property type="entry name" value="Cytochrome c"/>
    <property type="match status" value="1"/>
</dbReference>
<keyword evidence="8" id="KW-1185">Reference proteome</keyword>
<reference evidence="7 8" key="1">
    <citation type="submission" date="2019-06" db="EMBL/GenBank/DDBJ databases">
        <title>Thermomonas aquatica sp. nov., isolated from an industrial wastewater treatment plant.</title>
        <authorList>
            <person name="Jeon J.H."/>
            <person name="Park D.-S."/>
        </authorList>
    </citation>
    <scope>NUCLEOTIDE SEQUENCE [LARGE SCALE GENOMIC DNA]</scope>
    <source>
        <strain evidence="7 8">SY21</strain>
    </source>
</reference>
<evidence type="ECO:0000256" key="3">
    <source>
        <dbReference type="ARBA" id="ARBA00023004"/>
    </source>
</evidence>
<dbReference type="PROSITE" id="PS51257">
    <property type="entry name" value="PROKAR_LIPOPROTEIN"/>
    <property type="match status" value="1"/>
</dbReference>
<name>A0A5B7ZUB2_9GAMM</name>
<feature type="signal peptide" evidence="5">
    <location>
        <begin position="1"/>
        <end position="21"/>
    </location>
</feature>
<proteinExistence type="predicted"/>
<dbReference type="Gene3D" id="1.10.760.10">
    <property type="entry name" value="Cytochrome c-like domain"/>
    <property type="match status" value="1"/>
</dbReference>
<keyword evidence="3 4" id="KW-0408">Iron</keyword>
<keyword evidence="5" id="KW-0732">Signal</keyword>
<evidence type="ECO:0000313" key="7">
    <source>
        <dbReference type="EMBL" id="QDA58548.1"/>
    </source>
</evidence>
<gene>
    <name evidence="7" type="ORF">FHQ07_12000</name>
</gene>
<dbReference type="OrthoDB" id="9811281at2"/>
<sequence>MRSACLSLAILGLAACSAPDAIETSAQAPVAGPSDAELLARGDYLVRIAGCNDCHTPAYGERGGNVPKQEWLVGSPLGFNGPWGTTYAANLRIKAAEMDEAGWLKYTGALHTRPLMPDFALRAMCEDDRRAIYRFIRSLGAGGAKAPDYLPPGKAPPLPYMQMVLPPMPQPAAAAAPEAG</sequence>
<dbReference type="AlphaFoldDB" id="A0A5B7ZUB2"/>
<dbReference type="Proteomes" id="UP000308149">
    <property type="component" value="Chromosome"/>
</dbReference>
<evidence type="ECO:0000313" key="8">
    <source>
        <dbReference type="Proteomes" id="UP000308149"/>
    </source>
</evidence>
<dbReference type="EMBL" id="CP040871">
    <property type="protein sequence ID" value="QDA58548.1"/>
    <property type="molecule type" value="Genomic_DNA"/>
</dbReference>
<dbReference type="InterPro" id="IPR009056">
    <property type="entry name" value="Cyt_c-like_dom"/>
</dbReference>
<dbReference type="PROSITE" id="PS51007">
    <property type="entry name" value="CYTC"/>
    <property type="match status" value="1"/>
</dbReference>
<evidence type="ECO:0000256" key="1">
    <source>
        <dbReference type="ARBA" id="ARBA00022617"/>
    </source>
</evidence>
<dbReference type="InterPro" id="IPR036909">
    <property type="entry name" value="Cyt_c-like_dom_sf"/>
</dbReference>
<keyword evidence="1 4" id="KW-0349">Heme</keyword>
<keyword evidence="2 4" id="KW-0479">Metal-binding</keyword>
<evidence type="ECO:0000256" key="2">
    <source>
        <dbReference type="ARBA" id="ARBA00022723"/>
    </source>
</evidence>
<dbReference type="GO" id="GO:0046872">
    <property type="term" value="F:metal ion binding"/>
    <property type="evidence" value="ECO:0007669"/>
    <property type="project" value="UniProtKB-KW"/>
</dbReference>
<protein>
    <submittedName>
        <fullName evidence="7">Cytochrome C</fullName>
    </submittedName>
</protein>
<evidence type="ECO:0000256" key="4">
    <source>
        <dbReference type="PROSITE-ProRule" id="PRU00433"/>
    </source>
</evidence>
<dbReference type="GO" id="GO:0009055">
    <property type="term" value="F:electron transfer activity"/>
    <property type="evidence" value="ECO:0007669"/>
    <property type="project" value="InterPro"/>
</dbReference>
<evidence type="ECO:0000259" key="6">
    <source>
        <dbReference type="PROSITE" id="PS51007"/>
    </source>
</evidence>
<evidence type="ECO:0000256" key="5">
    <source>
        <dbReference type="SAM" id="SignalP"/>
    </source>
</evidence>
<feature type="chain" id="PRO_5022830502" evidence="5">
    <location>
        <begin position="22"/>
        <end position="180"/>
    </location>
</feature>